<accession>A0A9D6V168</accession>
<sequence>MNTDESALDASMKSSWVSVDLTCEPPVHVTFALMFQQGFMVRCRIGSTIREALCDQCGIEAAYLDGRINTVFLDGKPVDDVDTAKIFEESVLALSASMPGFAGAALRKGGFYARMRQGITYSEDADVTSHGEGFFILKLFNLVAEELGPHFLRDGVWLESAAFEEFFKSRAQVTRSRYLKLEVNHREVDCATLAEEEWSKKYRLIHLKVVTPGS</sequence>
<reference evidence="1" key="1">
    <citation type="submission" date="2020-07" db="EMBL/GenBank/DDBJ databases">
        <title>Huge and variable diversity of episymbiotic CPR bacteria and DPANN archaea in groundwater ecosystems.</title>
        <authorList>
            <person name="He C.Y."/>
            <person name="Keren R."/>
            <person name="Whittaker M."/>
            <person name="Farag I.F."/>
            <person name="Doudna J."/>
            <person name="Cate J.H.D."/>
            <person name="Banfield J.F."/>
        </authorList>
    </citation>
    <scope>NUCLEOTIDE SEQUENCE</scope>
    <source>
        <strain evidence="1">NC_groundwater_1664_Pr3_B-0.1um_52_9</strain>
    </source>
</reference>
<organism evidence="1 2">
    <name type="scientific">Desulfomonile tiedjei</name>
    <dbReference type="NCBI Taxonomy" id="2358"/>
    <lineage>
        <taxon>Bacteria</taxon>
        <taxon>Pseudomonadati</taxon>
        <taxon>Thermodesulfobacteriota</taxon>
        <taxon>Desulfomonilia</taxon>
        <taxon>Desulfomonilales</taxon>
        <taxon>Desulfomonilaceae</taxon>
        <taxon>Desulfomonile</taxon>
    </lineage>
</organism>
<protein>
    <submittedName>
        <fullName evidence="1">Uncharacterized protein</fullName>
    </submittedName>
</protein>
<comment type="caution">
    <text evidence="1">The sequence shown here is derived from an EMBL/GenBank/DDBJ whole genome shotgun (WGS) entry which is preliminary data.</text>
</comment>
<evidence type="ECO:0000313" key="2">
    <source>
        <dbReference type="Proteomes" id="UP000807825"/>
    </source>
</evidence>
<proteinExistence type="predicted"/>
<name>A0A9D6V168_9BACT</name>
<evidence type="ECO:0000313" key="1">
    <source>
        <dbReference type="EMBL" id="MBI5248156.1"/>
    </source>
</evidence>
<dbReference type="Proteomes" id="UP000807825">
    <property type="component" value="Unassembled WGS sequence"/>
</dbReference>
<dbReference type="EMBL" id="JACRDE010000046">
    <property type="protein sequence ID" value="MBI5248156.1"/>
    <property type="molecule type" value="Genomic_DNA"/>
</dbReference>
<gene>
    <name evidence="1" type="ORF">HY912_01565</name>
</gene>
<dbReference type="AlphaFoldDB" id="A0A9D6V168"/>